<dbReference type="InterPro" id="IPR038231">
    <property type="entry name" value="MepB-like_sf"/>
</dbReference>
<dbReference type="AlphaFoldDB" id="A0A5D4GVF8"/>
<protein>
    <submittedName>
        <fullName evidence="1">MepB family protein</fullName>
    </submittedName>
</protein>
<comment type="caution">
    <text evidence="1">The sequence shown here is derived from an EMBL/GenBank/DDBJ whole genome shotgun (WGS) entry which is preliminary data.</text>
</comment>
<reference evidence="1 2" key="1">
    <citation type="submission" date="2019-08" db="EMBL/GenBank/DDBJ databases">
        <title>Phlebobacter frassis gen. nov. sp. nov., a new member of family Sphingobacteriaceae isolated from sand fly rearing media.</title>
        <authorList>
            <person name="Kakumanu M.L."/>
            <person name="Marayati B.F."/>
            <person name="Wada-Katsumata A."/>
            <person name="Wasserberg G."/>
            <person name="Schal C."/>
            <person name="Apperson C.S."/>
            <person name="Ponnusamy L."/>
        </authorList>
    </citation>
    <scope>NUCLEOTIDE SEQUENCE [LARGE SCALE GENOMIC DNA]</scope>
    <source>
        <strain evidence="1 2">SSI9</strain>
    </source>
</reference>
<accession>A0A5D4GVF8</accession>
<name>A0A5D4GVF8_9SPHI</name>
<dbReference type="RefSeq" id="WP_148921246.1">
    <property type="nucleotide sequence ID" value="NZ_VTAV01000026.1"/>
</dbReference>
<gene>
    <name evidence="1" type="ORF">FXV77_21185</name>
</gene>
<organism evidence="1 2">
    <name type="scientific">Sphingobacterium phlebotomi</name>
    <dbReference type="NCBI Taxonomy" id="2605433"/>
    <lineage>
        <taxon>Bacteria</taxon>
        <taxon>Pseudomonadati</taxon>
        <taxon>Bacteroidota</taxon>
        <taxon>Sphingobacteriia</taxon>
        <taxon>Sphingobacteriales</taxon>
        <taxon>Sphingobacteriaceae</taxon>
        <taxon>Sphingobacterium</taxon>
    </lineage>
</organism>
<keyword evidence="2" id="KW-1185">Reference proteome</keyword>
<dbReference type="PIRSF" id="PIRSF032285">
    <property type="entry name" value="UCP032285"/>
    <property type="match status" value="1"/>
</dbReference>
<evidence type="ECO:0000313" key="1">
    <source>
        <dbReference type="EMBL" id="TYR31265.1"/>
    </source>
</evidence>
<dbReference type="Gene3D" id="3.40.1350.140">
    <property type="entry name" value="MepB-like"/>
    <property type="match status" value="1"/>
</dbReference>
<dbReference type="EMBL" id="VTAV01000026">
    <property type="protein sequence ID" value="TYR31265.1"/>
    <property type="molecule type" value="Genomic_DNA"/>
</dbReference>
<dbReference type="InterPro" id="IPR011235">
    <property type="entry name" value="MepB-like"/>
</dbReference>
<evidence type="ECO:0000313" key="2">
    <source>
        <dbReference type="Proteomes" id="UP000322362"/>
    </source>
</evidence>
<sequence>MTVELKHIQDSLFHILKLPISDITEDEECKEYDGYNFMIGIFKIKFRKAKVTPKKIGQFVTLWRRNAQKQTEPFHINDDLDFYMIATRNNERFGFFFFPKHVLGRHQILTDNRKIGKRGFRVYPDWDTPVNKQAQVAKAWQTAYFIDLTDGSNTAIEKLNMLICGK</sequence>
<proteinExistence type="predicted"/>
<dbReference type="Proteomes" id="UP000322362">
    <property type="component" value="Unassembled WGS sequence"/>
</dbReference>
<dbReference type="Pfam" id="PF08877">
    <property type="entry name" value="MepB-like"/>
    <property type="match status" value="1"/>
</dbReference>